<dbReference type="EMBL" id="REFZ01000002">
    <property type="protein sequence ID" value="RQH02294.1"/>
    <property type="molecule type" value="Genomic_DNA"/>
</dbReference>
<dbReference type="SUPFAM" id="SSF46785">
    <property type="entry name" value="Winged helix' DNA-binding domain"/>
    <property type="match status" value="1"/>
</dbReference>
<gene>
    <name evidence="2" type="ORF">EA472_03060</name>
</gene>
<feature type="compositionally biased region" description="Basic and acidic residues" evidence="1">
    <location>
        <begin position="122"/>
        <end position="138"/>
    </location>
</feature>
<accession>A0A3N6MEA4</accession>
<evidence type="ECO:0000313" key="2">
    <source>
        <dbReference type="EMBL" id="RQH02294.1"/>
    </source>
</evidence>
<dbReference type="OrthoDB" id="195102at2157"/>
<feature type="compositionally biased region" description="Basic and acidic residues" evidence="1">
    <location>
        <begin position="146"/>
        <end position="156"/>
    </location>
</feature>
<keyword evidence="3" id="KW-1185">Reference proteome</keyword>
<comment type="caution">
    <text evidence="2">The sequence shown here is derived from an EMBL/GenBank/DDBJ whole genome shotgun (WGS) entry which is preliminary data.</text>
</comment>
<evidence type="ECO:0000313" key="3">
    <source>
        <dbReference type="Proteomes" id="UP000281431"/>
    </source>
</evidence>
<proteinExistence type="predicted"/>
<reference evidence="2 3" key="1">
    <citation type="submission" date="2018-10" db="EMBL/GenBank/DDBJ databases">
        <title>Natrarchaeobius chitinivorans gen. nov., sp. nov., and Natrarchaeobius haloalkaliphilus sp. nov., alkaliphilic, chitin-utilizing haloarchaea from hypersaline alkaline lakes.</title>
        <authorList>
            <person name="Sorokin D.Y."/>
            <person name="Elcheninov A.G."/>
            <person name="Kostrikina N.A."/>
            <person name="Bale N.J."/>
            <person name="Sinninghe Damste J.S."/>
            <person name="Khijniak T.V."/>
            <person name="Kublanov I.V."/>
            <person name="Toshchakov S.V."/>
        </authorList>
    </citation>
    <scope>NUCLEOTIDE SEQUENCE [LARGE SCALE GENOMIC DNA]</scope>
    <source>
        <strain evidence="2 3">AArcht7</strain>
    </source>
</reference>
<protein>
    <submittedName>
        <fullName evidence="2">ArsR family transcriptional regulator</fullName>
    </submittedName>
</protein>
<feature type="region of interest" description="Disordered" evidence="1">
    <location>
        <begin position="122"/>
        <end position="156"/>
    </location>
</feature>
<dbReference type="Gene3D" id="1.10.10.10">
    <property type="entry name" value="Winged helix-like DNA-binding domain superfamily/Winged helix DNA-binding domain"/>
    <property type="match status" value="1"/>
</dbReference>
<dbReference type="InterPro" id="IPR036390">
    <property type="entry name" value="WH_DNA-bd_sf"/>
</dbReference>
<dbReference type="Proteomes" id="UP000281431">
    <property type="component" value="Unassembled WGS sequence"/>
</dbReference>
<evidence type="ECO:0000256" key="1">
    <source>
        <dbReference type="SAM" id="MobiDB-lite"/>
    </source>
</evidence>
<sequence>MRVALVESRMRPPTELDGDDTWHVLQVVTEESRANIVADVVGHPKGAPSVDELARTNPSLQKDTIRGHLSVLKNANVVEERVVPVGQRTRGYPYKFYQLTDDARELFDRNGLFPEDSWTRQYDRLEKDPELRELEAMPRPDPGGEPSDRSEGASAD</sequence>
<dbReference type="InterPro" id="IPR036388">
    <property type="entry name" value="WH-like_DNA-bd_sf"/>
</dbReference>
<name>A0A3N6MEA4_NATCH</name>
<dbReference type="AlphaFoldDB" id="A0A3N6MEA4"/>
<organism evidence="2 3">
    <name type="scientific">Natrarchaeobius chitinivorans</name>
    <dbReference type="NCBI Taxonomy" id="1679083"/>
    <lineage>
        <taxon>Archaea</taxon>
        <taxon>Methanobacteriati</taxon>
        <taxon>Methanobacteriota</taxon>
        <taxon>Stenosarchaea group</taxon>
        <taxon>Halobacteria</taxon>
        <taxon>Halobacteriales</taxon>
        <taxon>Natrialbaceae</taxon>
        <taxon>Natrarchaeobius</taxon>
    </lineage>
</organism>